<dbReference type="RefSeq" id="WP_053238592.1">
    <property type="nucleotide sequence ID" value="NZ_CP011125.1"/>
</dbReference>
<dbReference type="KEGG" id="samy:DB32_008907"/>
<dbReference type="InterPro" id="IPR046821">
    <property type="entry name" value="PDDEXK_11"/>
</dbReference>
<proteinExistence type="predicted"/>
<evidence type="ECO:0000313" key="2">
    <source>
        <dbReference type="EMBL" id="AKF11758.1"/>
    </source>
</evidence>
<evidence type="ECO:0000313" key="3">
    <source>
        <dbReference type="Proteomes" id="UP000034883"/>
    </source>
</evidence>
<dbReference type="STRING" id="927083.DB32_008907"/>
<protein>
    <recommendedName>
        <fullName evidence="1">PD-(D/E)XK nuclease domain-containing protein</fullName>
    </recommendedName>
</protein>
<feature type="domain" description="PD-(D/E)XK nuclease" evidence="1">
    <location>
        <begin position="5"/>
        <end position="141"/>
    </location>
</feature>
<dbReference type="Pfam" id="PF20472">
    <property type="entry name" value="PDDEXK_11"/>
    <property type="match status" value="1"/>
</dbReference>
<evidence type="ECO:0000259" key="1">
    <source>
        <dbReference type="Pfam" id="PF20472"/>
    </source>
</evidence>
<accession>A0A0F6WAV2</accession>
<keyword evidence="3" id="KW-1185">Reference proteome</keyword>
<reference evidence="2 3" key="1">
    <citation type="submission" date="2015-03" db="EMBL/GenBank/DDBJ databases">
        <title>Genome assembly of Sandaracinus amylolyticus DSM 53668.</title>
        <authorList>
            <person name="Sharma G."/>
            <person name="Subramanian S."/>
        </authorList>
    </citation>
    <scope>NUCLEOTIDE SEQUENCE [LARGE SCALE GENOMIC DNA]</scope>
    <source>
        <strain evidence="2 3">DSM 53668</strain>
    </source>
</reference>
<name>A0A0F6WAV2_9BACT</name>
<gene>
    <name evidence="2" type="ORF">DB32_008907</name>
</gene>
<dbReference type="OrthoDB" id="5514786at2"/>
<sequence length="157" mass="17385">MPLTGTQYANLIASYVVHNFGHRGITVYREVYLGKTIIGKNRRLDILILEEQTRVAMGLECKYQDTAGTADEKIPYALADMEQLDMPVCLVYAGKGWSGGILHMLRASPLAAYCEPDGDSLAPSDQTRELDAALAMTFKWWDLVVRGKSPFTIGKKA</sequence>
<dbReference type="EMBL" id="CP011125">
    <property type="protein sequence ID" value="AKF11758.1"/>
    <property type="molecule type" value="Genomic_DNA"/>
</dbReference>
<organism evidence="2 3">
    <name type="scientific">Sandaracinus amylolyticus</name>
    <dbReference type="NCBI Taxonomy" id="927083"/>
    <lineage>
        <taxon>Bacteria</taxon>
        <taxon>Pseudomonadati</taxon>
        <taxon>Myxococcota</taxon>
        <taxon>Polyangia</taxon>
        <taxon>Polyangiales</taxon>
        <taxon>Sandaracinaceae</taxon>
        <taxon>Sandaracinus</taxon>
    </lineage>
</organism>
<dbReference type="Proteomes" id="UP000034883">
    <property type="component" value="Chromosome"/>
</dbReference>
<dbReference type="AlphaFoldDB" id="A0A0F6WAV2"/>